<feature type="repeat" description="ANK" evidence="3">
    <location>
        <begin position="1160"/>
        <end position="1192"/>
    </location>
</feature>
<organism evidence="6 7">
    <name type="scientific">Mortierella alpina</name>
    <name type="common">Oleaginous fungus</name>
    <name type="synonym">Mortierella renispora</name>
    <dbReference type="NCBI Taxonomy" id="64518"/>
    <lineage>
        <taxon>Eukaryota</taxon>
        <taxon>Fungi</taxon>
        <taxon>Fungi incertae sedis</taxon>
        <taxon>Mucoromycota</taxon>
        <taxon>Mortierellomycotina</taxon>
        <taxon>Mortierellomycetes</taxon>
        <taxon>Mortierellales</taxon>
        <taxon>Mortierellaceae</taxon>
        <taxon>Mortierella</taxon>
    </lineage>
</organism>
<dbReference type="Pfam" id="PF13637">
    <property type="entry name" value="Ank_4"/>
    <property type="match status" value="1"/>
</dbReference>
<feature type="region of interest" description="Disordered" evidence="4">
    <location>
        <begin position="671"/>
        <end position="690"/>
    </location>
</feature>
<feature type="repeat" description="ANK" evidence="3">
    <location>
        <begin position="1094"/>
        <end position="1126"/>
    </location>
</feature>
<dbReference type="GO" id="GO:0000981">
    <property type="term" value="F:DNA-binding transcription factor activity, RNA polymerase II-specific"/>
    <property type="evidence" value="ECO:0007669"/>
    <property type="project" value="InterPro"/>
</dbReference>
<name>A0A9P8A810_MORAP</name>
<feature type="compositionally biased region" description="Low complexity" evidence="4">
    <location>
        <begin position="533"/>
        <end position="546"/>
    </location>
</feature>
<evidence type="ECO:0000313" key="6">
    <source>
        <dbReference type="EMBL" id="KAG9324510.1"/>
    </source>
</evidence>
<dbReference type="PROSITE" id="PS50048">
    <property type="entry name" value="ZN2_CY6_FUNGAL_2"/>
    <property type="match status" value="1"/>
</dbReference>
<dbReference type="GO" id="GO:0008270">
    <property type="term" value="F:zinc ion binding"/>
    <property type="evidence" value="ECO:0007669"/>
    <property type="project" value="InterPro"/>
</dbReference>
<evidence type="ECO:0000256" key="4">
    <source>
        <dbReference type="SAM" id="MobiDB-lite"/>
    </source>
</evidence>
<protein>
    <recommendedName>
        <fullName evidence="5">Zn(2)-C6 fungal-type domain-containing protein</fullName>
    </recommendedName>
</protein>
<dbReference type="PROSITE" id="PS00463">
    <property type="entry name" value="ZN2_CY6_FUNGAL_1"/>
    <property type="match status" value="1"/>
</dbReference>
<feature type="region of interest" description="Disordered" evidence="4">
    <location>
        <begin position="337"/>
        <end position="381"/>
    </location>
</feature>
<dbReference type="EMBL" id="JAIFTL010000065">
    <property type="protein sequence ID" value="KAG9324510.1"/>
    <property type="molecule type" value="Genomic_DNA"/>
</dbReference>
<dbReference type="Gene3D" id="1.25.40.20">
    <property type="entry name" value="Ankyrin repeat-containing domain"/>
    <property type="match status" value="2"/>
</dbReference>
<keyword evidence="1" id="KW-0677">Repeat</keyword>
<dbReference type="SUPFAM" id="SSF57701">
    <property type="entry name" value="Zn2/Cys6 DNA-binding domain"/>
    <property type="match status" value="1"/>
</dbReference>
<dbReference type="CDD" id="cd00067">
    <property type="entry name" value="GAL4"/>
    <property type="match status" value="1"/>
</dbReference>
<evidence type="ECO:0000256" key="3">
    <source>
        <dbReference type="PROSITE-ProRule" id="PRU00023"/>
    </source>
</evidence>
<evidence type="ECO:0000259" key="5">
    <source>
        <dbReference type="PROSITE" id="PS50048"/>
    </source>
</evidence>
<feature type="compositionally biased region" description="Polar residues" evidence="4">
    <location>
        <begin position="124"/>
        <end position="140"/>
    </location>
</feature>
<feature type="region of interest" description="Disordered" evidence="4">
    <location>
        <begin position="1"/>
        <end position="26"/>
    </location>
</feature>
<dbReference type="SMART" id="SM00248">
    <property type="entry name" value="ANK"/>
    <property type="match status" value="5"/>
</dbReference>
<feature type="compositionally biased region" description="Polar residues" evidence="4">
    <location>
        <begin position="557"/>
        <end position="567"/>
    </location>
</feature>
<dbReference type="AlphaFoldDB" id="A0A9P8A810"/>
<feature type="domain" description="Zn(2)-C6 fungal-type" evidence="5">
    <location>
        <begin position="34"/>
        <end position="65"/>
    </location>
</feature>
<dbReference type="SMART" id="SM00066">
    <property type="entry name" value="GAL4"/>
    <property type="match status" value="1"/>
</dbReference>
<feature type="repeat" description="ANK" evidence="3">
    <location>
        <begin position="1061"/>
        <end position="1093"/>
    </location>
</feature>
<feature type="region of interest" description="Disordered" evidence="4">
    <location>
        <begin position="728"/>
        <end position="747"/>
    </location>
</feature>
<evidence type="ECO:0000256" key="1">
    <source>
        <dbReference type="ARBA" id="ARBA00022737"/>
    </source>
</evidence>
<evidence type="ECO:0000256" key="2">
    <source>
        <dbReference type="ARBA" id="ARBA00023043"/>
    </source>
</evidence>
<reference evidence="6" key="1">
    <citation type="submission" date="2021-07" db="EMBL/GenBank/DDBJ databases">
        <title>Draft genome of Mortierella alpina, strain LL118, isolated from an aspen leaf litter sample.</title>
        <authorList>
            <person name="Yang S."/>
            <person name="Vinatzer B.A."/>
        </authorList>
    </citation>
    <scope>NUCLEOTIDE SEQUENCE</scope>
    <source>
        <strain evidence="6">LL118</strain>
    </source>
</reference>
<feature type="region of interest" description="Disordered" evidence="4">
    <location>
        <begin position="533"/>
        <end position="582"/>
    </location>
</feature>
<feature type="repeat" description="ANK" evidence="3">
    <location>
        <begin position="1127"/>
        <end position="1159"/>
    </location>
</feature>
<feature type="region of interest" description="Disordered" evidence="4">
    <location>
        <begin position="122"/>
        <end position="184"/>
    </location>
</feature>
<dbReference type="InterPro" id="IPR036770">
    <property type="entry name" value="Ankyrin_rpt-contain_sf"/>
</dbReference>
<feature type="compositionally biased region" description="Polar residues" evidence="4">
    <location>
        <begin position="214"/>
        <end position="233"/>
    </location>
</feature>
<feature type="compositionally biased region" description="Low complexity" evidence="4">
    <location>
        <begin position="1009"/>
        <end position="1019"/>
    </location>
</feature>
<feature type="region of interest" description="Disordered" evidence="4">
    <location>
        <begin position="977"/>
        <end position="996"/>
    </location>
</feature>
<dbReference type="PANTHER" id="PTHR24171">
    <property type="entry name" value="ANKYRIN REPEAT DOMAIN-CONTAINING PROTEIN 39-RELATED"/>
    <property type="match status" value="1"/>
</dbReference>
<dbReference type="Pfam" id="PF00172">
    <property type="entry name" value="Zn_clus"/>
    <property type="match status" value="1"/>
</dbReference>
<feature type="compositionally biased region" description="Basic and acidic residues" evidence="4">
    <location>
        <begin position="161"/>
        <end position="175"/>
    </location>
</feature>
<dbReference type="Gene3D" id="4.10.240.10">
    <property type="entry name" value="Zn(2)-C6 fungal-type DNA-binding domain"/>
    <property type="match status" value="1"/>
</dbReference>
<proteinExistence type="predicted"/>
<feature type="region of interest" description="Disordered" evidence="4">
    <location>
        <begin position="1006"/>
        <end position="1028"/>
    </location>
</feature>
<sequence length="1249" mass="134465">MENTEDVRDTVEQTLPSTLAPPPAAPVRRRSKLACDTCHYRKIKCDVEKGHPCKNCEKSAVQCTLVGPSMRPPRNISGSSSAAARAAVAVAVATAAAASAHSAPAQGFGAQGIEEDQTGDYNMAWSTESPQPCEASTEQGSGDVRIPGLLVRRASASGDLMRPDENPASSDDTKVKRGLLSSSSSPTSLRALFNAGASVSSSSSTATPSHPGSQAGTTSVPSLNASGETSGSTAAGAHMDLNIGGTGFDYFDHPIAFSSGSSTTSSTPSSAVIANGLAHFTYPIDTISSTVAHLLSPLSSPLCLAQSSSLPPTPMHVIADRLPESIMSGVSSSVGNAGRYSAGHPQFHPPVPHSRHTTPRRASSSSFLPSQISADNDTRIQQHDRRTSAPWVGYTHPHSHTHSQSTPYEGRHAGAAGIHGQPYGANTVHAKKHYATTDDIQPYPPSQSALMRSNSTPAALRSPLKSLNRNRHSALPSRRSHIVPTRHSVNLYASTDKIIQDLSLPQQLYRHSALPQRHNNSISHLQFQLHLQQLQHSQQNTQRSQSLPRFQRESSHRLSLQHPQQQWPGFPAQHPHQDSDRQFDVASNSTHSVVSDLAISPAALSVNDPDGSLDIRTAEILSPLSIHSPIQADMSEFQSFASQMTTAYDPTLTEDVGSTSGIGALVQNELKAQQQQQQEQQARLLPGEGPTAKLQFSDGYAWRQDEVANQGVHGHTRHQSASLVYPQQQSLQFGPSSSSSSSAQHRSYLTRSLQDLTHYSATVNDQQQRLAEQVRRLQEETAGTQQPQPLEPPTAAPPQDQGVTQDMFGASLALVLDDHLRLLDDMDVVPELNEYEELSQSSMVAPSQEGKNVLLMRADPTLHSDPQHMGSSTVGAISQEASISIFDAIARSASNAQDAMFLGGADEAFKDLSGGMMHFQTEPYIDTLSFLDLSGTYVPPTATTPTAFTSTITSSSLPNTSFLDQQSSRLYHGLLPNHQQQHSPTQGLGSNSGMNNTLDQQVLSRELTQASQQSQQPQQHIENSHSKPQMSIHNAAFEGHFGLVKQFIEQDKNAIIAKDEDERHALHWAVSGKRLDITEYLLGQGALVDAQDEAGWTSLHIAASVGDADIAALLLKHKADVNAKTESGTTPLHYVASKNHLEVARVLLDHGADPKLDDNNKQVPLHRAAVRGYTAMAKALIEKGSRINPQDSVRNTPLHLACQDEHGETALVLLEAGADLDRQNGEGQTPLQYCTENLAAFLKRHGYEG</sequence>
<feature type="compositionally biased region" description="Polar residues" evidence="4">
    <location>
        <begin position="360"/>
        <end position="375"/>
    </location>
</feature>
<feature type="region of interest" description="Disordered" evidence="4">
    <location>
        <begin position="199"/>
        <end position="238"/>
    </location>
</feature>
<feature type="repeat" description="ANK" evidence="3">
    <location>
        <begin position="1193"/>
        <end position="1225"/>
    </location>
</feature>
<dbReference type="PROSITE" id="PS50088">
    <property type="entry name" value="ANK_REPEAT"/>
    <property type="match status" value="5"/>
</dbReference>
<dbReference type="SUPFAM" id="SSF48403">
    <property type="entry name" value="Ankyrin repeat"/>
    <property type="match status" value="1"/>
</dbReference>
<feature type="region of interest" description="Disordered" evidence="4">
    <location>
        <begin position="776"/>
        <end position="803"/>
    </location>
</feature>
<dbReference type="PROSITE" id="PS50297">
    <property type="entry name" value="ANK_REP_REGION"/>
    <property type="match status" value="5"/>
</dbReference>
<comment type="caution">
    <text evidence="6">The sequence shown here is derived from an EMBL/GenBank/DDBJ whole genome shotgun (WGS) entry which is preliminary data.</text>
</comment>
<dbReference type="Proteomes" id="UP000717515">
    <property type="component" value="Unassembled WGS sequence"/>
</dbReference>
<dbReference type="PRINTS" id="PR01415">
    <property type="entry name" value="ANKYRIN"/>
</dbReference>
<dbReference type="PANTHER" id="PTHR24171:SF9">
    <property type="entry name" value="ANKYRIN REPEAT DOMAIN-CONTAINING PROTEIN 39"/>
    <property type="match status" value="1"/>
</dbReference>
<dbReference type="InterPro" id="IPR001138">
    <property type="entry name" value="Zn2Cys6_DnaBD"/>
</dbReference>
<keyword evidence="2 3" id="KW-0040">ANK repeat</keyword>
<feature type="compositionally biased region" description="Basic and acidic residues" evidence="4">
    <location>
        <begin position="1"/>
        <end position="11"/>
    </location>
</feature>
<dbReference type="InterPro" id="IPR002110">
    <property type="entry name" value="Ankyrin_rpt"/>
</dbReference>
<feature type="compositionally biased region" description="Low complexity" evidence="4">
    <location>
        <begin position="199"/>
        <end position="213"/>
    </location>
</feature>
<dbReference type="InterPro" id="IPR036864">
    <property type="entry name" value="Zn2-C6_fun-type_DNA-bd_sf"/>
</dbReference>
<dbReference type="Pfam" id="PF12796">
    <property type="entry name" value="Ank_2"/>
    <property type="match status" value="2"/>
</dbReference>
<evidence type="ECO:0000313" key="7">
    <source>
        <dbReference type="Proteomes" id="UP000717515"/>
    </source>
</evidence>
<gene>
    <name evidence="6" type="ORF">KVV02_006104</name>
</gene>
<accession>A0A9P8A810</accession>